<dbReference type="PANTHER" id="PTHR42760:SF121">
    <property type="entry name" value="3-OXOACYL-(ACYL-CARRIER-PROTEIN) REDUCTASE"/>
    <property type="match status" value="1"/>
</dbReference>
<evidence type="ECO:0000256" key="2">
    <source>
        <dbReference type="ARBA" id="ARBA00022857"/>
    </source>
</evidence>
<keyword evidence="2" id="KW-0521">NADP</keyword>
<evidence type="ECO:0000256" key="1">
    <source>
        <dbReference type="ARBA" id="ARBA00006484"/>
    </source>
</evidence>
<dbReference type="PROSITE" id="PS00061">
    <property type="entry name" value="ADH_SHORT"/>
    <property type="match status" value="2"/>
</dbReference>
<comment type="caution">
    <text evidence="3">The sequence shown here is derived from an EMBL/GenBank/DDBJ whole genome shotgun (WGS) entry which is preliminary data.</text>
</comment>
<name>A0AA38P169_9AGAR</name>
<dbReference type="PRINTS" id="PR00080">
    <property type="entry name" value="SDRFAMILY"/>
</dbReference>
<reference evidence="3" key="1">
    <citation type="submission" date="2022-08" db="EMBL/GenBank/DDBJ databases">
        <authorList>
            <consortium name="DOE Joint Genome Institute"/>
            <person name="Min B."/>
            <person name="Riley R."/>
            <person name="Sierra-Patev S."/>
            <person name="Naranjo-Ortiz M."/>
            <person name="Looney B."/>
            <person name="Konkel Z."/>
            <person name="Slot J.C."/>
            <person name="Sakamoto Y."/>
            <person name="Steenwyk J.L."/>
            <person name="Rokas A."/>
            <person name="Carro J."/>
            <person name="Camarero S."/>
            <person name="Ferreira P."/>
            <person name="Molpeceres G."/>
            <person name="Ruiz-Duenas F.J."/>
            <person name="Serrano A."/>
            <person name="Henrissat B."/>
            <person name="Drula E."/>
            <person name="Hughes K.W."/>
            <person name="Mata J.L."/>
            <person name="Ishikawa N.K."/>
            <person name="Vargas-Isla R."/>
            <person name="Ushijima S."/>
            <person name="Smith C.A."/>
            <person name="Ahrendt S."/>
            <person name="Andreopoulos W."/>
            <person name="He G."/>
            <person name="Labutti K."/>
            <person name="Lipzen A."/>
            <person name="Ng V."/>
            <person name="Sandor L."/>
            <person name="Barry K."/>
            <person name="Martinez A.T."/>
            <person name="Xiao Y."/>
            <person name="Gibbons J.G."/>
            <person name="Terashima K."/>
            <person name="Hibbett D.S."/>
            <person name="Grigoriev I.V."/>
        </authorList>
    </citation>
    <scope>NUCLEOTIDE SEQUENCE</scope>
    <source>
        <strain evidence="3">TFB9207</strain>
    </source>
</reference>
<dbReference type="EMBL" id="MU806534">
    <property type="protein sequence ID" value="KAJ3834428.1"/>
    <property type="molecule type" value="Genomic_DNA"/>
</dbReference>
<dbReference type="Gene3D" id="3.40.50.720">
    <property type="entry name" value="NAD(P)-binding Rossmann-like Domain"/>
    <property type="match status" value="2"/>
</dbReference>
<dbReference type="InterPro" id="IPR002347">
    <property type="entry name" value="SDR_fam"/>
</dbReference>
<proteinExistence type="inferred from homology"/>
<protein>
    <submittedName>
        <fullName evidence="3">NAD(P)-binding protein</fullName>
    </submittedName>
</protein>
<dbReference type="FunFam" id="3.40.50.720:FF:000084">
    <property type="entry name" value="Short-chain dehydrogenase reductase"/>
    <property type="match status" value="2"/>
</dbReference>
<evidence type="ECO:0000313" key="3">
    <source>
        <dbReference type="EMBL" id="KAJ3834428.1"/>
    </source>
</evidence>
<dbReference type="PANTHER" id="PTHR42760">
    <property type="entry name" value="SHORT-CHAIN DEHYDROGENASES/REDUCTASES FAMILY MEMBER"/>
    <property type="match status" value="1"/>
</dbReference>
<dbReference type="InterPro" id="IPR020904">
    <property type="entry name" value="Sc_DH/Rdtase_CS"/>
</dbReference>
<dbReference type="InterPro" id="IPR036291">
    <property type="entry name" value="NAD(P)-bd_dom_sf"/>
</dbReference>
<keyword evidence="4" id="KW-1185">Reference proteome</keyword>
<dbReference type="GO" id="GO:0016616">
    <property type="term" value="F:oxidoreductase activity, acting on the CH-OH group of donors, NAD or NADP as acceptor"/>
    <property type="evidence" value="ECO:0007669"/>
    <property type="project" value="TreeGrafter"/>
</dbReference>
<accession>A0AA38P169</accession>
<dbReference type="GO" id="GO:0006633">
    <property type="term" value="P:fatty acid biosynthetic process"/>
    <property type="evidence" value="ECO:0007669"/>
    <property type="project" value="TreeGrafter"/>
</dbReference>
<dbReference type="Proteomes" id="UP001163846">
    <property type="component" value="Unassembled WGS sequence"/>
</dbReference>
<dbReference type="SUPFAM" id="SSF51735">
    <property type="entry name" value="NAD(P)-binding Rossmann-fold domains"/>
    <property type="match status" value="2"/>
</dbReference>
<dbReference type="GO" id="GO:0048038">
    <property type="term" value="F:quinone binding"/>
    <property type="evidence" value="ECO:0007669"/>
    <property type="project" value="TreeGrafter"/>
</dbReference>
<evidence type="ECO:0000313" key="4">
    <source>
        <dbReference type="Proteomes" id="UP001163846"/>
    </source>
</evidence>
<dbReference type="PRINTS" id="PR00081">
    <property type="entry name" value="GDHRDH"/>
</dbReference>
<dbReference type="AlphaFoldDB" id="A0AA38P169"/>
<dbReference type="Pfam" id="PF00106">
    <property type="entry name" value="adh_short"/>
    <property type="match status" value="2"/>
</dbReference>
<gene>
    <name evidence="3" type="ORF">F5878DRAFT_645141</name>
</gene>
<comment type="similarity">
    <text evidence="1">Belongs to the short-chain dehydrogenases/reductases (SDR) family.</text>
</comment>
<organism evidence="3 4">
    <name type="scientific">Lentinula raphanica</name>
    <dbReference type="NCBI Taxonomy" id="153919"/>
    <lineage>
        <taxon>Eukaryota</taxon>
        <taxon>Fungi</taxon>
        <taxon>Dikarya</taxon>
        <taxon>Basidiomycota</taxon>
        <taxon>Agaricomycotina</taxon>
        <taxon>Agaricomycetes</taxon>
        <taxon>Agaricomycetidae</taxon>
        <taxon>Agaricales</taxon>
        <taxon>Marasmiineae</taxon>
        <taxon>Omphalotaceae</taxon>
        <taxon>Lentinula</taxon>
    </lineage>
</organism>
<sequence length="502" mass="54199">MAVSSLGVALITGASQGIGKAIALRLAKDGFRVALNDIPKNDQKLKDLARDIERRNGPKTFVVPADVSNESEVENMMIANAGIFPETNMIPEYPSEIWKRTFAINVDGVFFCYKHAAKQMIAQGRGGRLIGASSIAGKRSGGSFSAYSASKFAVRGLTQSVALELAQYDITVNAYAPAENFQEYSQQNAILAAMGLSRPINYKYGEPEDIASLVSYLVSKEAHYVTGLFSDLTKRRHSLRLRLNASSCRRRAIMYSIFVLLSKSIYDLETLVETALIVPGLDFDTSYPSSRVLAKIQKDLERSEKYESALKAAATKSLGVALVTGAAQGIGKAIALRLAKDGFRIALNDLPKMDERLKTVAHEIARQTGVETFIAPGDVSKESDVERMVGHSAKALGGIDVMIANAGILSEGKELTEYSTEAWKRTFAMNVDGIFFCYKYAAKEMIAQGRGGRLIGASSVSKAAGYFSAYSASKFAVRGLTQSVALELAAHKITANAYAPGT</sequence>